<dbReference type="PRINTS" id="PR01217">
    <property type="entry name" value="PRICHEXTENSN"/>
</dbReference>
<comment type="caution">
    <text evidence="2">The sequence shown here is derived from an EMBL/GenBank/DDBJ whole genome shotgun (WGS) entry which is preliminary data.</text>
</comment>
<dbReference type="Gene3D" id="3.60.10.10">
    <property type="entry name" value="Endonuclease/exonuclease/phosphatase"/>
    <property type="match status" value="1"/>
</dbReference>
<dbReference type="OrthoDB" id="5875367at2759"/>
<dbReference type="PANTHER" id="PTHR12496">
    <property type="entry name" value="CGI-41 METHYLTRANSFERASE"/>
    <property type="match status" value="1"/>
</dbReference>
<dbReference type="EMBL" id="QCYY01000881">
    <property type="protein sequence ID" value="ROT82136.1"/>
    <property type="molecule type" value="Genomic_DNA"/>
</dbReference>
<organism evidence="2 3">
    <name type="scientific">Penaeus vannamei</name>
    <name type="common">Whiteleg shrimp</name>
    <name type="synonym">Litopenaeus vannamei</name>
    <dbReference type="NCBI Taxonomy" id="6689"/>
    <lineage>
        <taxon>Eukaryota</taxon>
        <taxon>Metazoa</taxon>
        <taxon>Ecdysozoa</taxon>
        <taxon>Arthropoda</taxon>
        <taxon>Crustacea</taxon>
        <taxon>Multicrustacea</taxon>
        <taxon>Malacostraca</taxon>
        <taxon>Eumalacostraca</taxon>
        <taxon>Eucarida</taxon>
        <taxon>Decapoda</taxon>
        <taxon>Dendrobranchiata</taxon>
        <taxon>Penaeoidea</taxon>
        <taxon>Penaeidae</taxon>
        <taxon>Penaeus</taxon>
    </lineage>
</organism>
<proteinExistence type="predicted"/>
<feature type="compositionally biased region" description="Pro residues" evidence="1">
    <location>
        <begin position="461"/>
        <end position="480"/>
    </location>
</feature>
<dbReference type="AlphaFoldDB" id="A0A3R7PCS7"/>
<protein>
    <recommendedName>
        <fullName evidence="4">Endonuclease/exonuclease/phosphatase domain-containing protein</fullName>
    </recommendedName>
</protein>
<accession>A0A3R7PCS7</accession>
<dbReference type="InterPro" id="IPR052220">
    <property type="entry name" value="METTL25"/>
</dbReference>
<dbReference type="PANTHER" id="PTHR12496:SF2">
    <property type="entry name" value="METHYLTRANSFERASE-LIKE PROTEIN 25B"/>
    <property type="match status" value="1"/>
</dbReference>
<dbReference type="InterPro" id="IPR036691">
    <property type="entry name" value="Endo/exonu/phosph_ase_sf"/>
</dbReference>
<reference evidence="2 3" key="1">
    <citation type="submission" date="2018-04" db="EMBL/GenBank/DDBJ databases">
        <authorList>
            <person name="Zhang X."/>
            <person name="Yuan J."/>
            <person name="Li F."/>
            <person name="Xiang J."/>
        </authorList>
    </citation>
    <scope>NUCLEOTIDE SEQUENCE [LARGE SCALE GENOMIC DNA]</scope>
    <source>
        <tissue evidence="2">Muscle</tissue>
    </source>
</reference>
<name>A0A3R7PCS7_PENVA</name>
<evidence type="ECO:0008006" key="4">
    <source>
        <dbReference type="Google" id="ProtNLM"/>
    </source>
</evidence>
<evidence type="ECO:0000313" key="2">
    <source>
        <dbReference type="EMBL" id="ROT82136.1"/>
    </source>
</evidence>
<dbReference type="Proteomes" id="UP000283509">
    <property type="component" value="Unassembled WGS sequence"/>
</dbReference>
<evidence type="ECO:0000256" key="1">
    <source>
        <dbReference type="SAM" id="MobiDB-lite"/>
    </source>
</evidence>
<dbReference type="STRING" id="6689.A0A3R7PCS7"/>
<sequence>MRETRAGERGTGQLRRQRALIGRRAGTSCLSAAQHVSRLSPDVGEEVLKAHLQEMAGAETDIACEALTQRFFEYRSFKVVIKGMPKDKIADLCKPENWEENILREPRFGSELIDFCREYGYVMGDMEVLEEDSFTWVSDATGHSRWLDHVVCPSSLMARITNVHVNHSVIGSDHRPLCFVLGNDRACRNASHKRDIRTLYKDVVEALLDSGHSSHQSRRYNEVPGWNEWVDECQTEARQCYIAWRDNASRECSVDPPAVSVQEVARAMRDMNATSSPSHNGVTPTHLRQAHPVLHLMLSTLFTCCFSHSFLPEDLMKIFPPRATFFPSFLSPRVFFPRRFFTPLYFLPSSFFPKLLLPNPPPPPLFFRLSSKNHFLYLSLSPPPLQLSFQLDMSIFLISLLPPSFLPKPLIPPLTQPPNLFSSPSSPHPPFPTTTTLPQTFLPNLIPPIFSFPLSSPPPTPTIFPPPSSPHTLPPPPPPKHSPKLHFSTPIYSSLSPLPTPNLFSSPLPYPLPPSRKHSSQTSFFYPRYPMSKAVQAVTGNELSYEAREVACHAIEMYAERLYLGADNLKVHCYRAALEEIIVKYWPELSHAGLAISKPCT</sequence>
<feature type="region of interest" description="Disordered" evidence="1">
    <location>
        <begin position="461"/>
        <end position="482"/>
    </location>
</feature>
<dbReference type="SUPFAM" id="SSF56219">
    <property type="entry name" value="DNase I-like"/>
    <property type="match status" value="1"/>
</dbReference>
<reference evidence="2 3" key="2">
    <citation type="submission" date="2019-01" db="EMBL/GenBank/DDBJ databases">
        <title>The decoding of complex shrimp genome reveals the adaptation for benthos swimmer, frequently molting mechanism and breeding impact on genome.</title>
        <authorList>
            <person name="Sun Y."/>
            <person name="Gao Y."/>
            <person name="Yu Y."/>
        </authorList>
    </citation>
    <scope>NUCLEOTIDE SEQUENCE [LARGE SCALE GENOMIC DNA]</scope>
    <source>
        <tissue evidence="2">Muscle</tissue>
    </source>
</reference>
<gene>
    <name evidence="2" type="ORF">C7M84_024701</name>
</gene>
<keyword evidence="3" id="KW-1185">Reference proteome</keyword>
<evidence type="ECO:0000313" key="3">
    <source>
        <dbReference type="Proteomes" id="UP000283509"/>
    </source>
</evidence>